<protein>
    <submittedName>
        <fullName evidence="2">Uncharacterized protein</fullName>
    </submittedName>
</protein>
<dbReference type="EMBL" id="RWGY01000007">
    <property type="protein sequence ID" value="TVU41015.1"/>
    <property type="molecule type" value="Genomic_DNA"/>
</dbReference>
<feature type="region of interest" description="Disordered" evidence="1">
    <location>
        <begin position="104"/>
        <end position="124"/>
    </location>
</feature>
<gene>
    <name evidence="2" type="ORF">EJB05_14503</name>
</gene>
<dbReference type="OrthoDB" id="1933825at2759"/>
<accession>A0A5J9VZE1</accession>
<proteinExistence type="predicted"/>
<keyword evidence="3" id="KW-1185">Reference proteome</keyword>
<reference evidence="2 3" key="1">
    <citation type="journal article" date="2019" name="Sci. Rep.">
        <title>A high-quality genome of Eragrostis curvula grass provides insights into Poaceae evolution and supports new strategies to enhance forage quality.</title>
        <authorList>
            <person name="Carballo J."/>
            <person name="Santos B.A.C.M."/>
            <person name="Zappacosta D."/>
            <person name="Garbus I."/>
            <person name="Selva J.P."/>
            <person name="Gallo C.A."/>
            <person name="Diaz A."/>
            <person name="Albertini E."/>
            <person name="Caccamo M."/>
            <person name="Echenique V."/>
        </authorList>
    </citation>
    <scope>NUCLEOTIDE SEQUENCE [LARGE SCALE GENOMIC DNA]</scope>
    <source>
        <strain evidence="3">cv. Victoria</strain>
        <tissue evidence="2">Leaf</tissue>
    </source>
</reference>
<sequence length="214" mass="22369">LLPLQLSGTPGAVVQVQLGGAPPSAACQDRPATVLLEPREHLCLCGPCTDACCYDPTIACWVCRDAVLRAGPRHRDAVRLRAEGHQAVDAIWFNLDPVKDPPSSRAASRCAKSGGARPSAKSVARCGSTPPRLYGSGLYPIGIQAHASAAHPEQQRLAPMPFLVGDEELNFGWLGSFRLAAVTVSTTPAGSAAFGSADSGVVHASEEPDLTLRL</sequence>
<dbReference type="AlphaFoldDB" id="A0A5J9VZE1"/>
<evidence type="ECO:0000313" key="3">
    <source>
        <dbReference type="Proteomes" id="UP000324897"/>
    </source>
</evidence>
<dbReference type="Proteomes" id="UP000324897">
    <property type="component" value="Chromosome 4"/>
</dbReference>
<evidence type="ECO:0000313" key="2">
    <source>
        <dbReference type="EMBL" id="TVU41015.1"/>
    </source>
</evidence>
<organism evidence="2 3">
    <name type="scientific">Eragrostis curvula</name>
    <name type="common">weeping love grass</name>
    <dbReference type="NCBI Taxonomy" id="38414"/>
    <lineage>
        <taxon>Eukaryota</taxon>
        <taxon>Viridiplantae</taxon>
        <taxon>Streptophyta</taxon>
        <taxon>Embryophyta</taxon>
        <taxon>Tracheophyta</taxon>
        <taxon>Spermatophyta</taxon>
        <taxon>Magnoliopsida</taxon>
        <taxon>Liliopsida</taxon>
        <taxon>Poales</taxon>
        <taxon>Poaceae</taxon>
        <taxon>PACMAD clade</taxon>
        <taxon>Chloridoideae</taxon>
        <taxon>Eragrostideae</taxon>
        <taxon>Eragrostidinae</taxon>
        <taxon>Eragrostis</taxon>
    </lineage>
</organism>
<evidence type="ECO:0000256" key="1">
    <source>
        <dbReference type="SAM" id="MobiDB-lite"/>
    </source>
</evidence>
<feature type="non-terminal residue" evidence="2">
    <location>
        <position position="1"/>
    </location>
</feature>
<comment type="caution">
    <text evidence="2">The sequence shown here is derived from an EMBL/GenBank/DDBJ whole genome shotgun (WGS) entry which is preliminary data.</text>
</comment>
<name>A0A5J9VZE1_9POAL</name>